<dbReference type="Gene3D" id="3.20.20.100">
    <property type="entry name" value="NADP-dependent oxidoreductase domain"/>
    <property type="match status" value="1"/>
</dbReference>
<protein>
    <submittedName>
        <fullName evidence="3">Aldo/keto reductase</fullName>
        <ecNumber evidence="3">1.1.1.-</ecNumber>
    </submittedName>
</protein>
<dbReference type="InterPro" id="IPR023210">
    <property type="entry name" value="NADP_OxRdtase_dom"/>
</dbReference>
<dbReference type="CDD" id="cd19076">
    <property type="entry name" value="AKR_AKR13A_13D"/>
    <property type="match status" value="1"/>
</dbReference>
<gene>
    <name evidence="3" type="ORF">ACFSJ3_13370</name>
</gene>
<evidence type="ECO:0000313" key="3">
    <source>
        <dbReference type="EMBL" id="MFD2096980.1"/>
    </source>
</evidence>
<dbReference type="PANTHER" id="PTHR43625:SF40">
    <property type="entry name" value="ALDO-KETO REDUCTASE YAKC [NADP(+)]"/>
    <property type="match status" value="1"/>
</dbReference>
<dbReference type="GO" id="GO:0016491">
    <property type="term" value="F:oxidoreductase activity"/>
    <property type="evidence" value="ECO:0007669"/>
    <property type="project" value="UniProtKB-KW"/>
</dbReference>
<evidence type="ECO:0000259" key="2">
    <source>
        <dbReference type="Pfam" id="PF00248"/>
    </source>
</evidence>
<sequence length="339" mass="37283">MKRRQLGNNGLEVSSVGLGCMGMSDFYGSSDEMQNMEVLTHALDIGVSFWDTADIYGPHTNELLLGQFFKQNPSARQQVQLATKFGVARTTEGEFVGVNGRPEYVKLACDASLKRLGVDHIDLYYQHRIDQSVPIEETVGAMADLVKAGKVRYLGLSEASHRTIQRAHQVHPISAVQMEYSLWSREVETEVLPTCQKLGIGLVPYSPLGRGFLTGAIRQREDLQSDDWRLNNPRFEEASLQKNLALVDAVMHLAEVKGCTPAQLALAWLLAQDPAIVPIPGTRKISRLNENTGASGIVLSNQELTSLTNAISDLSVSGARYPVDHHSSLFADTPEPVEE</sequence>
<accession>A0ABW4XPI7</accession>
<dbReference type="Pfam" id="PF00248">
    <property type="entry name" value="Aldo_ket_red"/>
    <property type="match status" value="1"/>
</dbReference>
<evidence type="ECO:0000313" key="4">
    <source>
        <dbReference type="Proteomes" id="UP001597380"/>
    </source>
</evidence>
<dbReference type="PANTHER" id="PTHR43625">
    <property type="entry name" value="AFLATOXIN B1 ALDEHYDE REDUCTASE"/>
    <property type="match status" value="1"/>
</dbReference>
<evidence type="ECO:0000256" key="1">
    <source>
        <dbReference type="ARBA" id="ARBA00023002"/>
    </source>
</evidence>
<organism evidence="3 4">
    <name type="scientific">Corallincola platygyrae</name>
    <dbReference type="NCBI Taxonomy" id="1193278"/>
    <lineage>
        <taxon>Bacteria</taxon>
        <taxon>Pseudomonadati</taxon>
        <taxon>Pseudomonadota</taxon>
        <taxon>Gammaproteobacteria</taxon>
        <taxon>Alteromonadales</taxon>
        <taxon>Psychromonadaceae</taxon>
        <taxon>Corallincola</taxon>
    </lineage>
</organism>
<dbReference type="RefSeq" id="WP_345339713.1">
    <property type="nucleotide sequence ID" value="NZ_BAABLI010000011.1"/>
</dbReference>
<feature type="domain" description="NADP-dependent oxidoreductase" evidence="2">
    <location>
        <begin position="16"/>
        <end position="309"/>
    </location>
</feature>
<dbReference type="InterPro" id="IPR050791">
    <property type="entry name" value="Aldo-Keto_reductase"/>
</dbReference>
<dbReference type="Proteomes" id="UP001597380">
    <property type="component" value="Unassembled WGS sequence"/>
</dbReference>
<keyword evidence="4" id="KW-1185">Reference proteome</keyword>
<reference evidence="4" key="1">
    <citation type="journal article" date="2019" name="Int. J. Syst. Evol. Microbiol.">
        <title>The Global Catalogue of Microorganisms (GCM) 10K type strain sequencing project: providing services to taxonomists for standard genome sequencing and annotation.</title>
        <authorList>
            <consortium name="The Broad Institute Genomics Platform"/>
            <consortium name="The Broad Institute Genome Sequencing Center for Infectious Disease"/>
            <person name="Wu L."/>
            <person name="Ma J."/>
        </authorList>
    </citation>
    <scope>NUCLEOTIDE SEQUENCE [LARGE SCALE GENOMIC DNA]</scope>
    <source>
        <strain evidence="4">CGMCC 1.10992</strain>
    </source>
</reference>
<proteinExistence type="predicted"/>
<dbReference type="SUPFAM" id="SSF51430">
    <property type="entry name" value="NAD(P)-linked oxidoreductase"/>
    <property type="match status" value="1"/>
</dbReference>
<dbReference type="InterPro" id="IPR036812">
    <property type="entry name" value="NAD(P)_OxRdtase_dom_sf"/>
</dbReference>
<keyword evidence="1 3" id="KW-0560">Oxidoreductase</keyword>
<comment type="caution">
    <text evidence="3">The sequence shown here is derived from an EMBL/GenBank/DDBJ whole genome shotgun (WGS) entry which is preliminary data.</text>
</comment>
<name>A0ABW4XPI7_9GAMM</name>
<dbReference type="EMBL" id="JBHUHT010000014">
    <property type="protein sequence ID" value="MFD2096980.1"/>
    <property type="molecule type" value="Genomic_DNA"/>
</dbReference>
<dbReference type="EC" id="1.1.1.-" evidence="3"/>